<name>A0A8T8HWK6_9PSEU</name>
<evidence type="ECO:0000313" key="3">
    <source>
        <dbReference type="EMBL" id="QTR02761.1"/>
    </source>
</evidence>
<evidence type="ECO:0000256" key="1">
    <source>
        <dbReference type="SAM" id="MobiDB-lite"/>
    </source>
</evidence>
<evidence type="ECO:0000313" key="5">
    <source>
        <dbReference type="Proteomes" id="UP001195724"/>
    </source>
</evidence>
<evidence type="ECO:0000313" key="2">
    <source>
        <dbReference type="EMBL" id="MBM7814463.1"/>
    </source>
</evidence>
<dbReference type="RefSeq" id="WP_204845039.1">
    <property type="nucleotide sequence ID" value="NZ_JAFBCL010000001.1"/>
</dbReference>
<proteinExistence type="predicted"/>
<reference evidence="3" key="2">
    <citation type="submission" date="2021-04" db="EMBL/GenBank/DDBJ databases">
        <title>Saccharothrix algeriensis WGS.</title>
        <authorList>
            <person name="Stuskova K."/>
            <person name="Hakalova E."/>
            <person name="Tebbal A.B."/>
            <person name="Eichmeier A."/>
        </authorList>
    </citation>
    <scope>NUCLEOTIDE SEQUENCE</scope>
    <source>
        <strain evidence="3">NRRL B-24137</strain>
    </source>
</reference>
<dbReference type="EMBL" id="JAFBCL010000001">
    <property type="protein sequence ID" value="MBM7814463.1"/>
    <property type="molecule type" value="Genomic_DNA"/>
</dbReference>
<dbReference type="Pfam" id="PF14907">
    <property type="entry name" value="NTP_transf_5"/>
    <property type="match status" value="1"/>
</dbReference>
<accession>A0A8T8HWK6</accession>
<reference evidence="2 5" key="1">
    <citation type="submission" date="2021-01" db="EMBL/GenBank/DDBJ databases">
        <title>Sequencing the genomes of 1000 actinobacteria strains.</title>
        <authorList>
            <person name="Klenk H.-P."/>
        </authorList>
    </citation>
    <scope>NUCLEOTIDE SEQUENCE [LARGE SCALE GENOMIC DNA]</scope>
    <source>
        <strain evidence="2 5">DSM 44581</strain>
    </source>
</reference>
<gene>
    <name evidence="3" type="ORF">J7S33_27590</name>
    <name evidence="2" type="ORF">JOE68_005328</name>
</gene>
<organism evidence="3 4">
    <name type="scientific">Saccharothrix algeriensis</name>
    <dbReference type="NCBI Taxonomy" id="173560"/>
    <lineage>
        <taxon>Bacteria</taxon>
        <taxon>Bacillati</taxon>
        <taxon>Actinomycetota</taxon>
        <taxon>Actinomycetes</taxon>
        <taxon>Pseudonocardiales</taxon>
        <taxon>Pseudonocardiaceae</taxon>
        <taxon>Saccharothrix</taxon>
    </lineage>
</organism>
<protein>
    <submittedName>
        <fullName evidence="3">Nucleotidyltransferase family protein</fullName>
    </submittedName>
</protein>
<keyword evidence="5" id="KW-1185">Reference proteome</keyword>
<evidence type="ECO:0000313" key="4">
    <source>
        <dbReference type="Proteomes" id="UP000671828"/>
    </source>
</evidence>
<dbReference type="InterPro" id="IPR039498">
    <property type="entry name" value="NTP_transf_5"/>
</dbReference>
<dbReference type="Proteomes" id="UP000671828">
    <property type="component" value="Chromosome"/>
</dbReference>
<dbReference type="EMBL" id="CP072788">
    <property type="protein sequence ID" value="QTR02761.1"/>
    <property type="molecule type" value="Genomic_DNA"/>
</dbReference>
<feature type="compositionally biased region" description="Low complexity" evidence="1">
    <location>
        <begin position="381"/>
        <end position="390"/>
    </location>
</feature>
<sequence length="390" mass="43517">MADLGVLEHWRLLELASVSDEVLGGSGDHDDLDLDDLVAGVDWDQAVQAALKHRLVPRLADFLIRSGRLSAVPKQLRRVLVQALHDNRYKTSLASREAARVVAALVAEGVVVACTKGITFQSTLYGGFGGRTFDDIDLMVHEESRGKVSEVLQGLGYLPNMAHDLDTDRLVPRDRREVAMYRVYPDHLPHFMRPLTGQAVPYFVVDVCFNITWYGAKWQVPMGEVLAELGRVRVPVVIDGVEGAVELPALTTPYDFVFTAMHLFREGWFERTEAFEHLRLGQFADLLRQWRRLGPADGAALTEVIRRHEIGPPIAWACHHVDQVFTSSITEGLGLEEFRDDAWLHSASGVDGSYLSWSGGMRDRLRLGRRPQVEPAPAPPFAADARVGRR</sequence>
<dbReference type="AlphaFoldDB" id="A0A8T8HWK6"/>
<dbReference type="Proteomes" id="UP001195724">
    <property type="component" value="Unassembled WGS sequence"/>
</dbReference>
<feature type="region of interest" description="Disordered" evidence="1">
    <location>
        <begin position="368"/>
        <end position="390"/>
    </location>
</feature>